<keyword evidence="3" id="KW-1185">Reference proteome</keyword>
<sequence>MVDPCSTTNVSSLGSDPGHPCPSICIHPFIESFILEHKGISCPTLGHDSENKKIHTQPNPRTSTKSSTLQSTPRARRDESSAARGGTLIHRLSPFRPCR</sequence>
<evidence type="ECO:0000256" key="1">
    <source>
        <dbReference type="SAM" id="MobiDB-lite"/>
    </source>
</evidence>
<proteinExistence type="predicted"/>
<gene>
    <name evidence="2" type="ORF">M6B38_341145</name>
</gene>
<organism evidence="2 3">
    <name type="scientific">Iris pallida</name>
    <name type="common">Sweet iris</name>
    <dbReference type="NCBI Taxonomy" id="29817"/>
    <lineage>
        <taxon>Eukaryota</taxon>
        <taxon>Viridiplantae</taxon>
        <taxon>Streptophyta</taxon>
        <taxon>Embryophyta</taxon>
        <taxon>Tracheophyta</taxon>
        <taxon>Spermatophyta</taxon>
        <taxon>Magnoliopsida</taxon>
        <taxon>Liliopsida</taxon>
        <taxon>Asparagales</taxon>
        <taxon>Iridaceae</taxon>
        <taxon>Iridoideae</taxon>
        <taxon>Irideae</taxon>
        <taxon>Iris</taxon>
    </lineage>
</organism>
<name>A0AAX6GY51_IRIPA</name>
<feature type="compositionally biased region" description="Polar residues" evidence="1">
    <location>
        <begin position="56"/>
        <end position="73"/>
    </location>
</feature>
<dbReference type="EMBL" id="JANAVB010015343">
    <property type="protein sequence ID" value="KAJ6833251.1"/>
    <property type="molecule type" value="Genomic_DNA"/>
</dbReference>
<reference evidence="2" key="1">
    <citation type="journal article" date="2023" name="GigaByte">
        <title>Genome assembly of the bearded iris, Iris pallida Lam.</title>
        <authorList>
            <person name="Bruccoleri R.E."/>
            <person name="Oakeley E.J."/>
            <person name="Faust A.M.E."/>
            <person name="Altorfer M."/>
            <person name="Dessus-Babus S."/>
            <person name="Burckhardt D."/>
            <person name="Oertli M."/>
            <person name="Naumann U."/>
            <person name="Petersen F."/>
            <person name="Wong J."/>
        </authorList>
    </citation>
    <scope>NUCLEOTIDE SEQUENCE</scope>
    <source>
        <strain evidence="2">GSM-AAB239-AS_SAM_17_03QT</strain>
    </source>
</reference>
<protein>
    <submittedName>
        <fullName evidence="2">Formin-like protein 5</fullName>
    </submittedName>
</protein>
<comment type="caution">
    <text evidence="2">The sequence shown here is derived from an EMBL/GenBank/DDBJ whole genome shotgun (WGS) entry which is preliminary data.</text>
</comment>
<dbReference type="Proteomes" id="UP001140949">
    <property type="component" value="Unassembled WGS sequence"/>
</dbReference>
<accession>A0AAX6GY51</accession>
<reference evidence="2" key="2">
    <citation type="submission" date="2023-04" db="EMBL/GenBank/DDBJ databases">
        <authorList>
            <person name="Bruccoleri R.E."/>
            <person name="Oakeley E.J."/>
            <person name="Faust A.-M."/>
            <person name="Dessus-Babus S."/>
            <person name="Altorfer M."/>
            <person name="Burckhardt D."/>
            <person name="Oertli M."/>
            <person name="Naumann U."/>
            <person name="Petersen F."/>
            <person name="Wong J."/>
        </authorList>
    </citation>
    <scope>NUCLEOTIDE SEQUENCE</scope>
    <source>
        <strain evidence="2">GSM-AAB239-AS_SAM_17_03QT</strain>
        <tissue evidence="2">Leaf</tissue>
    </source>
</reference>
<dbReference type="AlphaFoldDB" id="A0AAX6GY51"/>
<evidence type="ECO:0000313" key="2">
    <source>
        <dbReference type="EMBL" id="KAJ6833251.1"/>
    </source>
</evidence>
<evidence type="ECO:0000313" key="3">
    <source>
        <dbReference type="Proteomes" id="UP001140949"/>
    </source>
</evidence>
<feature type="region of interest" description="Disordered" evidence="1">
    <location>
        <begin position="45"/>
        <end position="99"/>
    </location>
</feature>